<name>A0A9E7H8B5_9LILI</name>
<organism evidence="1 2">
    <name type="scientific">Musa troglodytarum</name>
    <name type="common">fe'i banana</name>
    <dbReference type="NCBI Taxonomy" id="320322"/>
    <lineage>
        <taxon>Eukaryota</taxon>
        <taxon>Viridiplantae</taxon>
        <taxon>Streptophyta</taxon>
        <taxon>Embryophyta</taxon>
        <taxon>Tracheophyta</taxon>
        <taxon>Spermatophyta</taxon>
        <taxon>Magnoliopsida</taxon>
        <taxon>Liliopsida</taxon>
        <taxon>Zingiberales</taxon>
        <taxon>Musaceae</taxon>
        <taxon>Musa</taxon>
    </lineage>
</organism>
<dbReference type="AlphaFoldDB" id="A0A9E7H8B5"/>
<accession>A0A9E7H8B5</accession>
<dbReference type="Proteomes" id="UP001055439">
    <property type="component" value="Chromosome 8"/>
</dbReference>
<evidence type="ECO:0000313" key="1">
    <source>
        <dbReference type="EMBL" id="URE28621.1"/>
    </source>
</evidence>
<evidence type="ECO:0000313" key="2">
    <source>
        <dbReference type="Proteomes" id="UP001055439"/>
    </source>
</evidence>
<keyword evidence="2" id="KW-1185">Reference proteome</keyword>
<proteinExistence type="predicted"/>
<dbReference type="EMBL" id="CP097510">
    <property type="protein sequence ID" value="URE28621.1"/>
    <property type="molecule type" value="Genomic_DNA"/>
</dbReference>
<sequence length="37" mass="4322">MKSNLGNTAYHFFLLPKASRHFEIEKSLQEQVLSENN</sequence>
<gene>
    <name evidence="1" type="ORF">MUK42_02643</name>
</gene>
<reference evidence="1" key="1">
    <citation type="submission" date="2022-05" db="EMBL/GenBank/DDBJ databases">
        <title>The Musa troglodytarum L. genome provides insights into the mechanism of non-climacteric behaviour and enrichment of carotenoids.</title>
        <authorList>
            <person name="Wang J."/>
        </authorList>
    </citation>
    <scope>NUCLEOTIDE SEQUENCE</scope>
    <source>
        <tissue evidence="1">Leaf</tissue>
    </source>
</reference>
<protein>
    <submittedName>
        <fullName evidence="1">Uncharacterized protein</fullName>
    </submittedName>
</protein>